<dbReference type="Gene3D" id="2.40.50.100">
    <property type="match status" value="1"/>
</dbReference>
<reference evidence="1" key="1">
    <citation type="submission" date="2023-03" db="UniProtKB">
        <authorList>
            <consortium name="EnsemblPlants"/>
        </authorList>
    </citation>
    <scope>IDENTIFICATION</scope>
</reference>
<dbReference type="Gramene" id="MELO3C031171.2.1">
    <property type="protein sequence ID" value="MELO3C031171.2.1"/>
    <property type="gene ID" value="MELO3C031171.2"/>
</dbReference>
<evidence type="ECO:0000313" key="1">
    <source>
        <dbReference type="EnsemblPlants" id="MELO3C031171.2.1"/>
    </source>
</evidence>
<protein>
    <submittedName>
        <fullName evidence="1">Uncharacterized protein</fullName>
    </submittedName>
</protein>
<sequence length="160" mass="17621">MDNTIFVSLKQFGSKGLIFDNGGHEGQLNTKDGVICSAMVTCSDSPSTKPFLRPNPRFFLFSLLLTVQRRRSLRLLPLLFAFLHRQVIKVLDGLKYASSHEWVKHEGSVATVGITLCVSPCAYIRTFCLPVTATAVGVLLLVKIPEGENGTIGYRPINLI</sequence>
<dbReference type="AlphaFoldDB" id="A0A9I9EAP5"/>
<proteinExistence type="predicted"/>
<organism evidence="1">
    <name type="scientific">Cucumis melo</name>
    <name type="common">Muskmelon</name>
    <dbReference type="NCBI Taxonomy" id="3656"/>
    <lineage>
        <taxon>Eukaryota</taxon>
        <taxon>Viridiplantae</taxon>
        <taxon>Streptophyta</taxon>
        <taxon>Embryophyta</taxon>
        <taxon>Tracheophyta</taxon>
        <taxon>Spermatophyta</taxon>
        <taxon>Magnoliopsida</taxon>
        <taxon>eudicotyledons</taxon>
        <taxon>Gunneridae</taxon>
        <taxon>Pentapetalae</taxon>
        <taxon>rosids</taxon>
        <taxon>fabids</taxon>
        <taxon>Cucurbitales</taxon>
        <taxon>Cucurbitaceae</taxon>
        <taxon>Benincaseae</taxon>
        <taxon>Cucumis</taxon>
    </lineage>
</organism>
<dbReference type="EnsemblPlants" id="MELO3C031171.2.1">
    <property type="protein sequence ID" value="MELO3C031171.2.1"/>
    <property type="gene ID" value="MELO3C031171.2"/>
</dbReference>
<accession>A0A9I9EAP5</accession>
<name>A0A9I9EAP5_CUCME</name>